<feature type="coiled-coil region" evidence="1">
    <location>
        <begin position="14"/>
        <end position="68"/>
    </location>
</feature>
<keyword evidence="3" id="KW-1185">Reference proteome</keyword>
<keyword evidence="1" id="KW-0175">Coiled coil</keyword>
<proteinExistence type="predicted"/>
<name>A0A397UZ16_9GLOM</name>
<evidence type="ECO:0000256" key="1">
    <source>
        <dbReference type="SAM" id="Coils"/>
    </source>
</evidence>
<dbReference type="Proteomes" id="UP000266673">
    <property type="component" value="Unassembled WGS sequence"/>
</dbReference>
<gene>
    <name evidence="2" type="ORF">C2G38_2193911</name>
</gene>
<accession>A0A397UZ16</accession>
<comment type="caution">
    <text evidence="2">The sequence shown here is derived from an EMBL/GenBank/DDBJ whole genome shotgun (WGS) entry which is preliminary data.</text>
</comment>
<evidence type="ECO:0000313" key="2">
    <source>
        <dbReference type="EMBL" id="RIB14841.1"/>
    </source>
</evidence>
<evidence type="ECO:0000313" key="3">
    <source>
        <dbReference type="Proteomes" id="UP000266673"/>
    </source>
</evidence>
<dbReference type="AlphaFoldDB" id="A0A397UZ16"/>
<organism evidence="2 3">
    <name type="scientific">Gigaspora rosea</name>
    <dbReference type="NCBI Taxonomy" id="44941"/>
    <lineage>
        <taxon>Eukaryota</taxon>
        <taxon>Fungi</taxon>
        <taxon>Fungi incertae sedis</taxon>
        <taxon>Mucoromycota</taxon>
        <taxon>Glomeromycotina</taxon>
        <taxon>Glomeromycetes</taxon>
        <taxon>Diversisporales</taxon>
        <taxon>Gigasporaceae</taxon>
        <taxon>Gigaspora</taxon>
    </lineage>
</organism>
<dbReference type="EMBL" id="QKWP01000791">
    <property type="protein sequence ID" value="RIB14841.1"/>
    <property type="molecule type" value="Genomic_DNA"/>
</dbReference>
<protein>
    <submittedName>
        <fullName evidence="2">Uncharacterized protein</fullName>
    </submittedName>
</protein>
<sequence>MYYSGPVLVVKQVVSREEINLEEAQKEVDLQAREQEEINLEEINLGRILEELEEIEEINYQAEKLEEKIHFEPELEETIEEQKPEKIWVMML</sequence>
<reference evidence="2 3" key="1">
    <citation type="submission" date="2018-06" db="EMBL/GenBank/DDBJ databases">
        <title>Comparative genomics reveals the genomic features of Rhizophagus irregularis, R. cerebriforme, R. diaphanum and Gigaspora rosea, and their symbiotic lifestyle signature.</title>
        <authorList>
            <person name="Morin E."/>
            <person name="San Clemente H."/>
            <person name="Chen E.C.H."/>
            <person name="De La Providencia I."/>
            <person name="Hainaut M."/>
            <person name="Kuo A."/>
            <person name="Kohler A."/>
            <person name="Murat C."/>
            <person name="Tang N."/>
            <person name="Roy S."/>
            <person name="Loubradou J."/>
            <person name="Henrissat B."/>
            <person name="Grigoriev I.V."/>
            <person name="Corradi N."/>
            <person name="Roux C."/>
            <person name="Martin F.M."/>
        </authorList>
    </citation>
    <scope>NUCLEOTIDE SEQUENCE [LARGE SCALE GENOMIC DNA]</scope>
    <source>
        <strain evidence="2 3">DAOM 194757</strain>
    </source>
</reference>